<dbReference type="EMBL" id="OVTA01000055">
    <property type="protein sequence ID" value="SPS02147.1"/>
    <property type="molecule type" value="Genomic_DNA"/>
</dbReference>
<dbReference type="AlphaFoldDB" id="A0A375JAM6"/>
<accession>A0A375JAM6</accession>
<dbReference type="InterPro" id="IPR039552">
    <property type="entry name" value="IS66_C"/>
</dbReference>
<evidence type="ECO:0000313" key="3">
    <source>
        <dbReference type="Proteomes" id="UP000256805"/>
    </source>
</evidence>
<organism evidence="2 3">
    <name type="scientific">Cupriavidus taiwanensis</name>
    <dbReference type="NCBI Taxonomy" id="164546"/>
    <lineage>
        <taxon>Bacteria</taxon>
        <taxon>Pseudomonadati</taxon>
        <taxon>Pseudomonadota</taxon>
        <taxon>Betaproteobacteria</taxon>
        <taxon>Burkholderiales</taxon>
        <taxon>Burkholderiaceae</taxon>
        <taxon>Cupriavidus</taxon>
    </lineage>
</organism>
<dbReference type="Pfam" id="PF13817">
    <property type="entry name" value="DDE_Tnp_IS66_C"/>
    <property type="match status" value="1"/>
</dbReference>
<gene>
    <name evidence="2" type="ORF">CBM2634_P130006</name>
</gene>
<reference evidence="2 3" key="1">
    <citation type="submission" date="2018-01" db="EMBL/GenBank/DDBJ databases">
        <authorList>
            <person name="Gaut B.S."/>
            <person name="Morton B.R."/>
            <person name="Clegg M.T."/>
            <person name="Duvall M.R."/>
        </authorList>
    </citation>
    <scope>NUCLEOTIDE SEQUENCE [LARGE SCALE GENOMIC DNA]</scope>
    <source>
        <strain evidence="2">Cupriavidus taiwanensis cmp 52</strain>
    </source>
</reference>
<name>A0A375JAM6_9BURK</name>
<evidence type="ECO:0000313" key="2">
    <source>
        <dbReference type="EMBL" id="SPS02147.1"/>
    </source>
</evidence>
<proteinExistence type="predicted"/>
<protein>
    <recommendedName>
        <fullName evidence="1">Transposase IS66 C-terminal domain-containing protein</fullName>
    </recommendedName>
</protein>
<evidence type="ECO:0000259" key="1">
    <source>
        <dbReference type="Pfam" id="PF13817"/>
    </source>
</evidence>
<feature type="domain" description="Transposase IS66 C-terminal" evidence="1">
    <location>
        <begin position="45"/>
        <end position="78"/>
    </location>
</feature>
<dbReference type="Proteomes" id="UP000256805">
    <property type="component" value="Unassembled WGS sequence"/>
</dbReference>
<sequence length="85" mass="8888">MPAMVALRSTITPRSAALGAVALGRNNYLHFGSDSGGERGAAIYSLVASAKLNGLDPEAYLSHVIARIADHPVNRVAEQIRSTAT</sequence>